<dbReference type="SUPFAM" id="SSF51351">
    <property type="entry name" value="Triosephosphate isomerase (TIM)"/>
    <property type="match status" value="1"/>
</dbReference>
<dbReference type="CDD" id="cd00311">
    <property type="entry name" value="TIM"/>
    <property type="match status" value="1"/>
</dbReference>
<comment type="similarity">
    <text evidence="2 7 8">Belongs to the triosephosphate isomerase family.</text>
</comment>
<comment type="pathway">
    <text evidence="7 8">Carbohydrate degradation; glycolysis; D-glyceraldehyde 3-phosphate from glycerone phosphate: step 1/1.</text>
</comment>
<dbReference type="HAMAP" id="MF_00147_B">
    <property type="entry name" value="TIM_B"/>
    <property type="match status" value="1"/>
</dbReference>
<comment type="subunit">
    <text evidence="7 8">Homodimer.</text>
</comment>
<feature type="binding site" evidence="7">
    <location>
        <begin position="233"/>
        <end position="234"/>
    </location>
    <ligand>
        <name>substrate</name>
    </ligand>
</feature>
<proteinExistence type="inferred from homology"/>
<dbReference type="Pfam" id="PF00121">
    <property type="entry name" value="TIM"/>
    <property type="match status" value="1"/>
</dbReference>
<feature type="binding site" evidence="7">
    <location>
        <position position="212"/>
    </location>
    <ligand>
        <name>substrate</name>
    </ligand>
</feature>
<dbReference type="InterPro" id="IPR035990">
    <property type="entry name" value="TIM_sf"/>
</dbReference>
<sequence length="251" mass="26899">MQRKFIVGNWKMNGALTKNEALLKEVANGVAQMSGVDCAVCVPFPYLAQTQSLLHDTPIKWGAQNVHQANKGAYTGEVGVSMLRDFGCDYVIVGHSERRSLYGESSQLVAEKFAAVQKAELSPILCVGETLEQREAGTTEAVVTEQLAEVIKLRGIQSFRTAVIAYEPVWAIGTGKTASPEQAQEVHAFIRKRIAGFDEEFGQALCILYGGSVNASNAAELFAMPDINGGLIGGASLVAEDFLAICNAGQK</sequence>
<evidence type="ECO:0000256" key="7">
    <source>
        <dbReference type="HAMAP-Rule" id="MF_00147"/>
    </source>
</evidence>
<dbReference type="NCBIfam" id="TIGR00419">
    <property type="entry name" value="tim"/>
    <property type="match status" value="1"/>
</dbReference>
<comment type="catalytic activity">
    <reaction evidence="7 8">
        <text>D-glyceraldehyde 3-phosphate = dihydroxyacetone phosphate</text>
        <dbReference type="Rhea" id="RHEA:18585"/>
        <dbReference type="ChEBI" id="CHEBI:57642"/>
        <dbReference type="ChEBI" id="CHEBI:59776"/>
        <dbReference type="EC" id="5.3.1.1"/>
    </reaction>
</comment>
<evidence type="ECO:0000256" key="3">
    <source>
        <dbReference type="ARBA" id="ARBA00022432"/>
    </source>
</evidence>
<dbReference type="Gene3D" id="3.20.20.70">
    <property type="entry name" value="Aldolase class I"/>
    <property type="match status" value="1"/>
</dbReference>
<feature type="active site" description="Electrophile" evidence="7">
    <location>
        <position position="95"/>
    </location>
</feature>
<evidence type="ECO:0000256" key="1">
    <source>
        <dbReference type="ARBA" id="ARBA00004939"/>
    </source>
</evidence>
<comment type="pathway">
    <text evidence="7 8">Carbohydrate biosynthesis; gluconeogenesis.</text>
</comment>
<evidence type="ECO:0000256" key="6">
    <source>
        <dbReference type="ARBA" id="ARBA00023235"/>
    </source>
</evidence>
<evidence type="ECO:0000256" key="8">
    <source>
        <dbReference type="RuleBase" id="RU363013"/>
    </source>
</evidence>
<evidence type="ECO:0000256" key="4">
    <source>
        <dbReference type="ARBA" id="ARBA00022490"/>
    </source>
</evidence>
<dbReference type="EC" id="5.3.1.1" evidence="7 8"/>
<dbReference type="EMBL" id="OU912926">
    <property type="protein sequence ID" value="CAG9933102.1"/>
    <property type="molecule type" value="Genomic_DNA"/>
</dbReference>
<name>A0ABN8API4_9PROT</name>
<reference evidence="9 10" key="1">
    <citation type="submission" date="2021-10" db="EMBL/GenBank/DDBJ databases">
        <authorList>
            <person name="Koch H."/>
        </authorList>
    </citation>
    <scope>NUCLEOTIDE SEQUENCE [LARGE SCALE GENOMIC DNA]</scope>
    <source>
        <strain evidence="9">6680</strain>
    </source>
</reference>
<keyword evidence="10" id="KW-1185">Reference proteome</keyword>
<gene>
    <name evidence="7 9" type="primary">tpiA</name>
    <name evidence="9" type="ORF">NTG6680_1853</name>
</gene>
<evidence type="ECO:0000256" key="5">
    <source>
        <dbReference type="ARBA" id="ARBA00023152"/>
    </source>
</evidence>
<dbReference type="GO" id="GO:0004807">
    <property type="term" value="F:triose-phosphate isomerase activity"/>
    <property type="evidence" value="ECO:0007669"/>
    <property type="project" value="UniProtKB-EC"/>
</dbReference>
<evidence type="ECO:0000313" key="10">
    <source>
        <dbReference type="Proteomes" id="UP000839052"/>
    </source>
</evidence>
<dbReference type="PANTHER" id="PTHR21139:SF42">
    <property type="entry name" value="TRIOSEPHOSPHATE ISOMERASE"/>
    <property type="match status" value="1"/>
</dbReference>
<dbReference type="Proteomes" id="UP000839052">
    <property type="component" value="Chromosome"/>
</dbReference>
<keyword evidence="3 7" id="KW-0312">Gluconeogenesis</keyword>
<dbReference type="PROSITE" id="PS51440">
    <property type="entry name" value="TIM_2"/>
    <property type="match status" value="1"/>
</dbReference>
<dbReference type="RefSeq" id="WP_239796939.1">
    <property type="nucleotide sequence ID" value="NZ_OU912926.1"/>
</dbReference>
<evidence type="ECO:0000313" key="9">
    <source>
        <dbReference type="EMBL" id="CAG9933102.1"/>
    </source>
</evidence>
<dbReference type="InterPro" id="IPR013785">
    <property type="entry name" value="Aldolase_TIM"/>
</dbReference>
<protein>
    <recommendedName>
        <fullName evidence="7 8">Triosephosphate isomerase</fullName>
        <shortName evidence="7">TIM</shortName>
        <shortName evidence="7">TPI</shortName>
        <ecNumber evidence="7 8">5.3.1.1</ecNumber>
    </recommendedName>
    <alternativeName>
        <fullName evidence="7">Triose-phosphate isomerase</fullName>
    </alternativeName>
</protein>
<feature type="active site" description="Proton acceptor" evidence="7">
    <location>
        <position position="167"/>
    </location>
</feature>
<organism evidence="9 10">
    <name type="scientific">Candidatus Nitrotoga arctica</name>
    <dbReference type="NCBI Taxonomy" id="453162"/>
    <lineage>
        <taxon>Bacteria</taxon>
        <taxon>Pseudomonadati</taxon>
        <taxon>Pseudomonadota</taxon>
        <taxon>Betaproteobacteria</taxon>
        <taxon>Nitrosomonadales</taxon>
        <taxon>Gallionellaceae</taxon>
        <taxon>Candidatus Nitrotoga</taxon>
    </lineage>
</organism>
<evidence type="ECO:0000256" key="2">
    <source>
        <dbReference type="ARBA" id="ARBA00007422"/>
    </source>
</evidence>
<keyword evidence="5 7" id="KW-0324">Glycolysis</keyword>
<feature type="binding site" evidence="7">
    <location>
        <position position="173"/>
    </location>
    <ligand>
        <name>substrate</name>
    </ligand>
</feature>
<comment type="subcellular location">
    <subcellularLocation>
        <location evidence="7 8">Cytoplasm</location>
    </subcellularLocation>
</comment>
<keyword evidence="6 7" id="KW-0413">Isomerase</keyword>
<dbReference type="PROSITE" id="PS00171">
    <property type="entry name" value="TIM_1"/>
    <property type="match status" value="1"/>
</dbReference>
<keyword evidence="4 7" id="KW-0963">Cytoplasm</keyword>
<dbReference type="InterPro" id="IPR020861">
    <property type="entry name" value="Triosephosphate_isomerase_AS"/>
</dbReference>
<feature type="binding site" evidence="7">
    <location>
        <begin position="9"/>
        <end position="11"/>
    </location>
    <ligand>
        <name>substrate</name>
    </ligand>
</feature>
<accession>A0ABN8API4</accession>
<dbReference type="InterPro" id="IPR022896">
    <property type="entry name" value="TrioseP_Isoase_bac/euk"/>
</dbReference>
<comment type="function">
    <text evidence="7">Involved in the gluconeogenesis. Catalyzes stereospecifically the conversion of dihydroxyacetone phosphate (DHAP) to D-glyceraldehyde-3-phosphate (G3P).</text>
</comment>
<dbReference type="InterPro" id="IPR000652">
    <property type="entry name" value="Triosephosphate_isomerase"/>
</dbReference>
<comment type="pathway">
    <text evidence="1">Carbohydrate metabolism; erythritol degradation.</text>
</comment>
<dbReference type="PANTHER" id="PTHR21139">
    <property type="entry name" value="TRIOSEPHOSPHATE ISOMERASE"/>
    <property type="match status" value="1"/>
</dbReference>